<proteinExistence type="predicted"/>
<dbReference type="PANTHER" id="PTHR47074:SF48">
    <property type="entry name" value="POLYNUCLEOTIDYL TRANSFERASE, RIBONUCLEASE H-LIKE SUPERFAMILY PROTEIN"/>
    <property type="match status" value="1"/>
</dbReference>
<dbReference type="InterPro" id="IPR044730">
    <property type="entry name" value="RNase_H-like_dom_plant"/>
</dbReference>
<evidence type="ECO:0000259" key="2">
    <source>
        <dbReference type="Pfam" id="PF13966"/>
    </source>
</evidence>
<dbReference type="Gene3D" id="3.30.420.10">
    <property type="entry name" value="Ribonuclease H-like superfamily/Ribonuclease H"/>
    <property type="match status" value="1"/>
</dbReference>
<dbReference type="InterPro" id="IPR026960">
    <property type="entry name" value="RVT-Znf"/>
</dbReference>
<dbReference type="PANTHER" id="PTHR47074">
    <property type="entry name" value="BNAC02G40300D PROTEIN"/>
    <property type="match status" value="1"/>
</dbReference>
<dbReference type="InterPro" id="IPR036397">
    <property type="entry name" value="RNaseH_sf"/>
</dbReference>
<evidence type="ECO:0000313" key="4">
    <source>
        <dbReference type="Proteomes" id="UP001281410"/>
    </source>
</evidence>
<dbReference type="InterPro" id="IPR012337">
    <property type="entry name" value="RNaseH-like_sf"/>
</dbReference>
<dbReference type="Proteomes" id="UP001281410">
    <property type="component" value="Unassembled WGS sequence"/>
</dbReference>
<dbReference type="CDD" id="cd06222">
    <property type="entry name" value="RNase_H_like"/>
    <property type="match status" value="1"/>
</dbReference>
<feature type="domain" description="RNase H type-1" evidence="1">
    <location>
        <begin position="324"/>
        <end position="446"/>
    </location>
</feature>
<accession>A0AAE0DVX3</accession>
<reference evidence="3" key="1">
    <citation type="journal article" date="2023" name="Plant J.">
        <title>Genome sequences and population genomics provide insights into the demographic history, inbreeding, and mutation load of two 'living fossil' tree species of Dipteronia.</title>
        <authorList>
            <person name="Feng Y."/>
            <person name="Comes H.P."/>
            <person name="Chen J."/>
            <person name="Zhu S."/>
            <person name="Lu R."/>
            <person name="Zhang X."/>
            <person name="Li P."/>
            <person name="Qiu J."/>
            <person name="Olsen K.M."/>
            <person name="Qiu Y."/>
        </authorList>
    </citation>
    <scope>NUCLEOTIDE SEQUENCE</scope>
    <source>
        <strain evidence="3">NBL</strain>
    </source>
</reference>
<dbReference type="InterPro" id="IPR052929">
    <property type="entry name" value="RNase_H-like_EbsB-rel"/>
</dbReference>
<dbReference type="AlphaFoldDB" id="A0AAE0DVX3"/>
<dbReference type="EMBL" id="JANJYJ010000008">
    <property type="protein sequence ID" value="KAK3192992.1"/>
    <property type="molecule type" value="Genomic_DNA"/>
</dbReference>
<evidence type="ECO:0000313" key="3">
    <source>
        <dbReference type="EMBL" id="KAK3192992.1"/>
    </source>
</evidence>
<dbReference type="Pfam" id="PF13456">
    <property type="entry name" value="RVT_3"/>
    <property type="match status" value="1"/>
</dbReference>
<dbReference type="SUPFAM" id="SSF53098">
    <property type="entry name" value="Ribonuclease H-like"/>
    <property type="match status" value="1"/>
</dbReference>
<gene>
    <name evidence="3" type="ORF">Dsin_024302</name>
</gene>
<organism evidence="3 4">
    <name type="scientific">Dipteronia sinensis</name>
    <dbReference type="NCBI Taxonomy" id="43782"/>
    <lineage>
        <taxon>Eukaryota</taxon>
        <taxon>Viridiplantae</taxon>
        <taxon>Streptophyta</taxon>
        <taxon>Embryophyta</taxon>
        <taxon>Tracheophyta</taxon>
        <taxon>Spermatophyta</taxon>
        <taxon>Magnoliopsida</taxon>
        <taxon>eudicotyledons</taxon>
        <taxon>Gunneridae</taxon>
        <taxon>Pentapetalae</taxon>
        <taxon>rosids</taxon>
        <taxon>malvids</taxon>
        <taxon>Sapindales</taxon>
        <taxon>Sapindaceae</taxon>
        <taxon>Hippocastanoideae</taxon>
        <taxon>Acereae</taxon>
        <taxon>Dipteronia</taxon>
    </lineage>
</organism>
<evidence type="ECO:0008006" key="5">
    <source>
        <dbReference type="Google" id="ProtNLM"/>
    </source>
</evidence>
<protein>
    <recommendedName>
        <fullName evidence="5">Reverse transcriptase zinc-binding domain-containing protein</fullName>
    </recommendedName>
</protein>
<dbReference type="GO" id="GO:0003676">
    <property type="term" value="F:nucleic acid binding"/>
    <property type="evidence" value="ECO:0007669"/>
    <property type="project" value="InterPro"/>
</dbReference>
<dbReference type="Pfam" id="PF13966">
    <property type="entry name" value="zf-RVT"/>
    <property type="match status" value="1"/>
</dbReference>
<dbReference type="InterPro" id="IPR002156">
    <property type="entry name" value="RNaseH_domain"/>
</dbReference>
<evidence type="ECO:0000259" key="1">
    <source>
        <dbReference type="Pfam" id="PF13456"/>
    </source>
</evidence>
<keyword evidence="4" id="KW-1185">Reference proteome</keyword>
<comment type="caution">
    <text evidence="3">The sequence shown here is derived from an EMBL/GenBank/DDBJ whole genome shotgun (WGS) entry which is preliminary data.</text>
</comment>
<feature type="domain" description="Reverse transcriptase zinc-binding" evidence="2">
    <location>
        <begin position="150"/>
        <end position="216"/>
    </location>
</feature>
<dbReference type="GO" id="GO:0004523">
    <property type="term" value="F:RNA-DNA hybrid ribonuclease activity"/>
    <property type="evidence" value="ECO:0007669"/>
    <property type="project" value="InterPro"/>
</dbReference>
<sequence length="473" mass="53884">MALLAKQTWRILKNPESLAGKVLKGLLWGKGLLDVGVRWRVGNGNSIRIYKDKWIPRPSTFKVVSPPTMNEQDTVSCPIAPSGSWNVPLLKNIFSIEDVNLILQIPICLSQREDDIIWHYEENGQFSVRSGYWIGRGLVNNEGSSNPGLMVSWWQSFWKTRIPIKIKIFVWKACHDWIPTMVNIACRGVQTDGLCGACKNSNETTLHSLWECNKLKHIRGEWWHGRNPLRSNHSNFFDLVCDISCLVSSEEMEFFYVLVWRIWFCRNSKIHGCQIYKVEDVVHWSEGFIAYFRSKEKRIRRGDVRSNVVITCWKPPEFGDYKANCDAVVERRGNCVGIGTVIRDSTGAVLAYCSQIMEANFSIKVAKLVAIRKCLIFCVDCGLTPCVIESDEATVVKWINDEDIRNSDCGIILSDISTMISNLHGVTVRHVRKRFNKAAHAQAKNALGISEDAFWMEEYPDCISKEVEADMPG</sequence>
<name>A0AAE0DVX3_9ROSI</name>